<evidence type="ECO:0000313" key="1">
    <source>
        <dbReference type="EMBL" id="KAJ9538251.1"/>
    </source>
</evidence>
<gene>
    <name evidence="1" type="ORF">OSB04_030984</name>
</gene>
<comment type="caution">
    <text evidence="1">The sequence shown here is derived from an EMBL/GenBank/DDBJ whole genome shotgun (WGS) entry which is preliminary data.</text>
</comment>
<keyword evidence="2" id="KW-1185">Reference proteome</keyword>
<dbReference type="EMBL" id="JARYMX010000008">
    <property type="protein sequence ID" value="KAJ9538251.1"/>
    <property type="molecule type" value="Genomic_DNA"/>
</dbReference>
<protein>
    <submittedName>
        <fullName evidence="1">Uncharacterized protein</fullName>
    </submittedName>
</protein>
<reference evidence="1" key="1">
    <citation type="submission" date="2023-03" db="EMBL/GenBank/DDBJ databases">
        <title>Chromosome-scale reference genome and RAD-based genetic map of yellow starthistle (Centaurea solstitialis) reveal putative structural variation and QTLs associated with invader traits.</title>
        <authorList>
            <person name="Reatini B."/>
            <person name="Cang F.A."/>
            <person name="Jiang Q."/>
            <person name="Mckibben M.T.W."/>
            <person name="Barker M.S."/>
            <person name="Rieseberg L.H."/>
            <person name="Dlugosch K.M."/>
        </authorList>
    </citation>
    <scope>NUCLEOTIDE SEQUENCE</scope>
    <source>
        <strain evidence="1">CAN-66</strain>
        <tissue evidence="1">Leaf</tissue>
    </source>
</reference>
<sequence>MTREKPLDRGKNLRSTKEDVLEIGVSIGDLEWSATASCDGVKREAVEKAVAKVMGWEEGARNEKAGSCA</sequence>
<accession>A0AA38W7P0</accession>
<dbReference type="AlphaFoldDB" id="A0AA38W7P0"/>
<proteinExistence type="predicted"/>
<organism evidence="1 2">
    <name type="scientific">Centaurea solstitialis</name>
    <name type="common">yellow star-thistle</name>
    <dbReference type="NCBI Taxonomy" id="347529"/>
    <lineage>
        <taxon>Eukaryota</taxon>
        <taxon>Viridiplantae</taxon>
        <taxon>Streptophyta</taxon>
        <taxon>Embryophyta</taxon>
        <taxon>Tracheophyta</taxon>
        <taxon>Spermatophyta</taxon>
        <taxon>Magnoliopsida</taxon>
        <taxon>eudicotyledons</taxon>
        <taxon>Gunneridae</taxon>
        <taxon>Pentapetalae</taxon>
        <taxon>asterids</taxon>
        <taxon>campanulids</taxon>
        <taxon>Asterales</taxon>
        <taxon>Asteraceae</taxon>
        <taxon>Carduoideae</taxon>
        <taxon>Cardueae</taxon>
        <taxon>Centaureinae</taxon>
        <taxon>Centaurea</taxon>
    </lineage>
</organism>
<dbReference type="Proteomes" id="UP001172457">
    <property type="component" value="Chromosome 8"/>
</dbReference>
<name>A0AA38W7P0_9ASTR</name>
<evidence type="ECO:0000313" key="2">
    <source>
        <dbReference type="Proteomes" id="UP001172457"/>
    </source>
</evidence>